<evidence type="ECO:0000313" key="3">
    <source>
        <dbReference type="EMBL" id="AKO51492.1"/>
    </source>
</evidence>
<organism evidence="3 4">
    <name type="scientific">Marinobacter psychrophilus</name>
    <dbReference type="NCBI Taxonomy" id="330734"/>
    <lineage>
        <taxon>Bacteria</taxon>
        <taxon>Pseudomonadati</taxon>
        <taxon>Pseudomonadota</taxon>
        <taxon>Gammaproteobacteria</taxon>
        <taxon>Pseudomonadales</taxon>
        <taxon>Marinobacteraceae</taxon>
        <taxon>Marinobacter</taxon>
    </lineage>
</organism>
<dbReference type="Pfam" id="PF23169">
    <property type="entry name" value="HalD"/>
    <property type="match status" value="1"/>
</dbReference>
<protein>
    <recommendedName>
        <fullName evidence="2">Fe2OG dioxygenase domain-containing protein</fullName>
    </recommendedName>
</protein>
<gene>
    <name evidence="3" type="ORF">ABA45_02855</name>
</gene>
<comment type="similarity">
    <text evidence="1">Belongs to the iron/ascorbate-dependent oxidoreductase family.</text>
</comment>
<keyword evidence="1" id="KW-0560">Oxidoreductase</keyword>
<dbReference type="RefSeq" id="WP_048384265.1">
    <property type="nucleotide sequence ID" value="NZ_CP011494.1"/>
</dbReference>
<dbReference type="SUPFAM" id="SSF51197">
    <property type="entry name" value="Clavaminate synthase-like"/>
    <property type="match status" value="1"/>
</dbReference>
<evidence type="ECO:0000313" key="4">
    <source>
        <dbReference type="Proteomes" id="UP000036406"/>
    </source>
</evidence>
<sequence>MLHTVSDTLPTYADVVDLTRYPIHRLDSDEGRALINNCRCVLAQDGCCTLPGFLQPIAVAEMVQLANRLERSAWVSNNRHNVYFEAFDNSVEPHHPLAHQERSAKHGIAYDQIPDQAPLRRLYESDDLTRFIAAVLEKSVLFRSADPLDALQITRFHPGEELGWHFDRSEFSVTVMYQRAEEGGDFEYVPELRTKQDERHDDVTKVLQGDRSRITVQSAAPGTLAFFQGNCAMHRVTLVKGSLPRINSVLTYGEHENMRLNDLTSQLFYGRTSPASAEL</sequence>
<name>A0A0H4I8W5_9GAMM</name>
<dbReference type="EMBL" id="CP011494">
    <property type="protein sequence ID" value="AKO51492.1"/>
    <property type="molecule type" value="Genomic_DNA"/>
</dbReference>
<dbReference type="GO" id="GO:0046872">
    <property type="term" value="F:metal ion binding"/>
    <property type="evidence" value="ECO:0007669"/>
    <property type="project" value="UniProtKB-KW"/>
</dbReference>
<dbReference type="Gene3D" id="2.60.120.620">
    <property type="entry name" value="q2cbj1_9rhob like domain"/>
    <property type="match status" value="1"/>
</dbReference>
<keyword evidence="1" id="KW-0479">Metal-binding</keyword>
<dbReference type="STRING" id="330734.ABA45_02855"/>
<evidence type="ECO:0000259" key="2">
    <source>
        <dbReference type="PROSITE" id="PS51471"/>
    </source>
</evidence>
<dbReference type="PATRIC" id="fig|330734.3.peg.639"/>
<dbReference type="GO" id="GO:0016491">
    <property type="term" value="F:oxidoreductase activity"/>
    <property type="evidence" value="ECO:0007669"/>
    <property type="project" value="UniProtKB-KW"/>
</dbReference>
<dbReference type="InterPro" id="IPR056470">
    <property type="entry name" value="BesD/HalB-like"/>
</dbReference>
<dbReference type="KEGG" id="mpq:ABA45_02855"/>
<feature type="domain" description="Fe2OG dioxygenase" evidence="2">
    <location>
        <begin position="147"/>
        <end position="256"/>
    </location>
</feature>
<reference evidence="3 4" key="1">
    <citation type="submission" date="2015-05" db="EMBL/GenBank/DDBJ databases">
        <title>Complete genome of Marinobacter psychrophilus strain 20041T isolated from sea-ice of the Canadian Basin.</title>
        <authorList>
            <person name="Song L."/>
            <person name="Ren L."/>
            <person name="Yu Y."/>
            <person name="Wang X."/>
        </authorList>
    </citation>
    <scope>NUCLEOTIDE SEQUENCE [LARGE SCALE GENOMIC DNA]</scope>
    <source>
        <strain evidence="3 4">20041</strain>
    </source>
</reference>
<dbReference type="Proteomes" id="UP000036406">
    <property type="component" value="Chromosome"/>
</dbReference>
<keyword evidence="4" id="KW-1185">Reference proteome</keyword>
<proteinExistence type="inferred from homology"/>
<keyword evidence="1" id="KW-0408">Iron</keyword>
<dbReference type="PROSITE" id="PS51471">
    <property type="entry name" value="FE2OG_OXY"/>
    <property type="match status" value="1"/>
</dbReference>
<dbReference type="InterPro" id="IPR005123">
    <property type="entry name" value="Oxoglu/Fe-dep_dioxygenase_dom"/>
</dbReference>
<accession>A0A0H4I8W5</accession>
<evidence type="ECO:0000256" key="1">
    <source>
        <dbReference type="RuleBase" id="RU003682"/>
    </source>
</evidence>
<dbReference type="AlphaFoldDB" id="A0A0H4I8W5"/>